<dbReference type="RefSeq" id="WP_144328959.1">
    <property type="nucleotide sequence ID" value="NZ_VJON01000038.1"/>
</dbReference>
<name>A0A554X9I8_9BURK</name>
<gene>
    <name evidence="2" type="ORF">Tchar_02073</name>
</gene>
<comment type="caution">
    <text evidence="2">The sequence shown here is derived from an EMBL/GenBank/DDBJ whole genome shotgun (WGS) entry which is preliminary data.</text>
</comment>
<dbReference type="InterPro" id="IPR046919">
    <property type="entry name" value="ABC-3C_CTD10"/>
</dbReference>
<dbReference type="Pfam" id="PF20275">
    <property type="entry name" value="CTD10"/>
    <property type="match status" value="1"/>
</dbReference>
<sequence>MNPFASMAASRTVENYWARILFKLRLYEASGQAFQGLVSDLMHARHQDFLAVRPSGRSGDGGNDGYVPSQQWFLQVHGPEAGSKIDPARLVRKAKEDFDKLRQHYPGIKRYSFVFNDRFRGAPKDLLDAIAALARDTGVPCEGIFSRHLTDWFMALDDAARGGIVMGVPAEMPDWIDPRAIGEVLEHLALNDAGWGDPAKRFAPDFDEKIRFNGLNGFAADRLRSMSYQAGSVEAFFQTRDAYLAQAVGQELRQLYAEGLRQVVDDDEDAAAMRFVWMIGRMIPPVAQSNNIALKAYRQAAEVVLARYFETCDVYAQPGTGGRAA</sequence>
<organism evidence="2 3">
    <name type="scientific">Tepidimonas charontis</name>
    <dbReference type="NCBI Taxonomy" id="2267262"/>
    <lineage>
        <taxon>Bacteria</taxon>
        <taxon>Pseudomonadati</taxon>
        <taxon>Pseudomonadota</taxon>
        <taxon>Betaproteobacteria</taxon>
        <taxon>Burkholderiales</taxon>
        <taxon>Tepidimonas</taxon>
    </lineage>
</organism>
<protein>
    <recommendedName>
        <fullName evidence="1">ABC-three component systems C-terminal domain-containing protein</fullName>
    </recommendedName>
</protein>
<evidence type="ECO:0000313" key="3">
    <source>
        <dbReference type="Proteomes" id="UP000318294"/>
    </source>
</evidence>
<dbReference type="Proteomes" id="UP000318294">
    <property type="component" value="Unassembled WGS sequence"/>
</dbReference>
<keyword evidence="3" id="KW-1185">Reference proteome</keyword>
<evidence type="ECO:0000259" key="1">
    <source>
        <dbReference type="Pfam" id="PF20275"/>
    </source>
</evidence>
<evidence type="ECO:0000313" key="2">
    <source>
        <dbReference type="EMBL" id="TSE32488.1"/>
    </source>
</evidence>
<dbReference type="AlphaFoldDB" id="A0A554X9I8"/>
<feature type="domain" description="ABC-three component systems C-terminal" evidence="1">
    <location>
        <begin position="180"/>
        <end position="315"/>
    </location>
</feature>
<dbReference type="EMBL" id="VJON01000038">
    <property type="protein sequence ID" value="TSE32488.1"/>
    <property type="molecule type" value="Genomic_DNA"/>
</dbReference>
<proteinExistence type="predicted"/>
<accession>A0A554X9I8</accession>
<reference evidence="2 3" key="1">
    <citation type="submission" date="2019-07" db="EMBL/GenBank/DDBJ databases">
        <title>Tepidimonas charontis SPSP-6 draft genome.</title>
        <authorList>
            <person name="Da Costa M.S."/>
            <person name="Froufe H.J.C."/>
            <person name="Egas C."/>
            <person name="Albuquerque L."/>
        </authorList>
    </citation>
    <scope>NUCLEOTIDE SEQUENCE [LARGE SCALE GENOMIC DNA]</scope>
    <source>
        <strain evidence="2 3">SPSP-6</strain>
    </source>
</reference>